<name>A0A8S2GYU1_9BILA</name>
<comment type="caution">
    <text evidence="3">The sequence shown here is derived from an EMBL/GenBank/DDBJ whole genome shotgun (WGS) entry which is preliminary data.</text>
</comment>
<sequence>MLFALIVISSIAVTYIDAGSNENYESRLSKHGCSNECYRHVGVYYLSESNSTSFGIVTFQPDGTFSAVDSTEDGNKYSTDPGDTPYSNEYGIWKCNGKNGIEATSLDFSFPSLALPCFRSVDINRYSLKFDHDKVEGKLSYTSYKQDSLGPNQSPVPVYGPIEGSVQGYKVFSLCEEKQHNKYW</sequence>
<organism evidence="3 4">
    <name type="scientific">Didymodactylos carnosus</name>
    <dbReference type="NCBI Taxonomy" id="1234261"/>
    <lineage>
        <taxon>Eukaryota</taxon>
        <taxon>Metazoa</taxon>
        <taxon>Spiralia</taxon>
        <taxon>Gnathifera</taxon>
        <taxon>Rotifera</taxon>
        <taxon>Eurotatoria</taxon>
        <taxon>Bdelloidea</taxon>
        <taxon>Philodinida</taxon>
        <taxon>Philodinidae</taxon>
        <taxon>Didymodactylos</taxon>
    </lineage>
</organism>
<feature type="signal peptide" evidence="1">
    <location>
        <begin position="1"/>
        <end position="18"/>
    </location>
</feature>
<evidence type="ECO:0000256" key="1">
    <source>
        <dbReference type="SAM" id="SignalP"/>
    </source>
</evidence>
<dbReference type="EMBL" id="CAJOBA010001157">
    <property type="protein sequence ID" value="CAF3579530.1"/>
    <property type="molecule type" value="Genomic_DNA"/>
</dbReference>
<dbReference type="EMBL" id="CAJNOK010001157">
    <property type="protein sequence ID" value="CAF0796457.1"/>
    <property type="molecule type" value="Genomic_DNA"/>
</dbReference>
<reference evidence="3" key="1">
    <citation type="submission" date="2021-02" db="EMBL/GenBank/DDBJ databases">
        <authorList>
            <person name="Nowell W R."/>
        </authorList>
    </citation>
    <scope>NUCLEOTIDE SEQUENCE</scope>
</reference>
<evidence type="ECO:0000313" key="2">
    <source>
        <dbReference type="EMBL" id="CAF0796457.1"/>
    </source>
</evidence>
<evidence type="ECO:0000313" key="3">
    <source>
        <dbReference type="EMBL" id="CAF3579530.1"/>
    </source>
</evidence>
<keyword evidence="1" id="KW-0732">Signal</keyword>
<evidence type="ECO:0000313" key="4">
    <source>
        <dbReference type="Proteomes" id="UP000682733"/>
    </source>
</evidence>
<gene>
    <name evidence="2" type="ORF">OVA965_LOCUS4411</name>
    <name evidence="3" type="ORF">TMI583_LOCUS4409</name>
</gene>
<feature type="chain" id="PRO_5036273591" evidence="1">
    <location>
        <begin position="19"/>
        <end position="184"/>
    </location>
</feature>
<dbReference type="Proteomes" id="UP000682733">
    <property type="component" value="Unassembled WGS sequence"/>
</dbReference>
<proteinExistence type="predicted"/>
<dbReference type="Proteomes" id="UP000677228">
    <property type="component" value="Unassembled WGS sequence"/>
</dbReference>
<protein>
    <submittedName>
        <fullName evidence="3">Uncharacterized protein</fullName>
    </submittedName>
</protein>
<dbReference type="AlphaFoldDB" id="A0A8S2GYU1"/>
<accession>A0A8S2GYU1</accession>